<reference evidence="1 2" key="1">
    <citation type="submission" date="2021-12" db="EMBL/GenBank/DDBJ databases">
        <title>Genome sequencing of bacteria with rrn-lacking chromosome and rrn-plasmid.</title>
        <authorList>
            <person name="Anda M."/>
            <person name="Iwasaki W."/>
        </authorList>
    </citation>
    <scope>NUCLEOTIDE SEQUENCE [LARGE SCALE GENOMIC DNA]</scope>
    <source>
        <strain evidence="1 2">DSM 100852</strain>
    </source>
</reference>
<dbReference type="AlphaFoldDB" id="A0AAU9CVP4"/>
<keyword evidence="2" id="KW-1185">Reference proteome</keyword>
<evidence type="ECO:0000313" key="1">
    <source>
        <dbReference type="EMBL" id="BDD09502.1"/>
    </source>
</evidence>
<dbReference type="RefSeq" id="WP_338391101.1">
    <property type="nucleotide sequence ID" value="NZ_AP025314.1"/>
</dbReference>
<sequence>MNTEKYKLIVENEMAPHHILVFKQHKTRRDVYESCWVLALNNLTSVKEFVFEDRLYVPNGANVLNAYDIDSQKLIGQRQFEDKEMIWAEMRPEQGVLYLYCHDEDGQSASFHILRADDLSEVKSFELLDNFTHSKAFDLDAKGNPLFYYNYYHEENECWAHSYLTLDLESGAVAEHNLSDAPRTDEDVRRPFVNAEKGFALMPYWEKLSLNKEAKGRITIPFRVKFIDLETFEDRGVFKLLDYPYSDLEFLQSFVDRFVDSLEEAEFGSEEYDELMAKVYGKLESVWIEPSEGDSWCVFDGGILVRIDGEGKASEPLVVMATRDSDEELKYKPGLHLSIEGLDPFKGFLLQDQTSLRYFRMPFKLEELNGEDGEIPKRLKSAMPDKLRMRDEDELAIENLGVTLIQVADFKQASVVEALEKMTEFVENLSPSEHGLNLAFRVCDAKGKTMDEEAFFNKAAGLKTVAPMVEALVRTFLKVKDSELFRYDAETRSLAYAVNALAQKDEAYLPLVEAYLANMDWEHDVFCQSEMIPELESRYPDSALVKKISDILEDYYG</sequence>
<accession>A0AAU9CVP4</accession>
<gene>
    <name evidence="1" type="ORF">FUAX_19340</name>
</gene>
<organism evidence="1 2">
    <name type="scientific">Fulvitalea axinellae</name>
    <dbReference type="NCBI Taxonomy" id="1182444"/>
    <lineage>
        <taxon>Bacteria</taxon>
        <taxon>Pseudomonadati</taxon>
        <taxon>Bacteroidota</taxon>
        <taxon>Cytophagia</taxon>
        <taxon>Cytophagales</taxon>
        <taxon>Persicobacteraceae</taxon>
        <taxon>Fulvitalea</taxon>
    </lineage>
</organism>
<proteinExistence type="predicted"/>
<protein>
    <submittedName>
        <fullName evidence="1">Uncharacterized protein</fullName>
    </submittedName>
</protein>
<dbReference type="Proteomes" id="UP001348817">
    <property type="component" value="Chromosome"/>
</dbReference>
<evidence type="ECO:0000313" key="2">
    <source>
        <dbReference type="Proteomes" id="UP001348817"/>
    </source>
</evidence>
<dbReference type="KEGG" id="fax:FUAX_19340"/>
<name>A0AAU9CVP4_9BACT</name>
<dbReference type="EMBL" id="AP025314">
    <property type="protein sequence ID" value="BDD09502.1"/>
    <property type="molecule type" value="Genomic_DNA"/>
</dbReference>